<accession>A0AAE4FF58</accession>
<keyword evidence="3 6" id="KW-0081">Bacteriolytic enzyme</keyword>
<reference evidence="7" key="1">
    <citation type="submission" date="2023-02" db="EMBL/GenBank/DDBJ databases">
        <title>Detection, antimicrobial susceptibility and genomic characterization of NDM-producing species of Morganellaceae, Yersiniaceae, and Enterobacteriaceae other than Klebsiella.</title>
        <authorList>
            <person name="Camargo C.H."/>
            <person name="Sacchi C.T."/>
            <person name="Campos K.R."/>
        </authorList>
    </citation>
    <scope>NUCLEOTIDE SEQUENCE</scope>
    <source>
        <strain evidence="7">1189_21</strain>
    </source>
</reference>
<dbReference type="GO" id="GO:0003796">
    <property type="term" value="F:lysozyme activity"/>
    <property type="evidence" value="ECO:0007669"/>
    <property type="project" value="UniProtKB-EC"/>
</dbReference>
<dbReference type="RefSeq" id="WP_310953490.1">
    <property type="nucleotide sequence ID" value="NZ_JAPKIY010000023.1"/>
</dbReference>
<dbReference type="GO" id="GO:0009253">
    <property type="term" value="P:peptidoglycan catabolic process"/>
    <property type="evidence" value="ECO:0007669"/>
    <property type="project" value="InterPro"/>
</dbReference>
<dbReference type="Pfam" id="PF00959">
    <property type="entry name" value="Phage_lysozyme"/>
    <property type="match status" value="1"/>
</dbReference>
<dbReference type="EMBL" id="JAPKIY010000023">
    <property type="protein sequence ID" value="MDS0899012.1"/>
    <property type="molecule type" value="Genomic_DNA"/>
</dbReference>
<evidence type="ECO:0000256" key="5">
    <source>
        <dbReference type="ARBA" id="ARBA00023295"/>
    </source>
</evidence>
<evidence type="ECO:0000313" key="8">
    <source>
        <dbReference type="Proteomes" id="UP001182247"/>
    </source>
</evidence>
<dbReference type="InterPro" id="IPR002196">
    <property type="entry name" value="Glyco_hydro_24"/>
</dbReference>
<comment type="caution">
    <text evidence="7">The sequence shown here is derived from an EMBL/GenBank/DDBJ whole genome shotgun (WGS) entry which is preliminary data.</text>
</comment>
<gene>
    <name evidence="7" type="ORF">OSC06_13620</name>
</gene>
<dbReference type="InterPro" id="IPR051018">
    <property type="entry name" value="Bacteriophage_GH24"/>
</dbReference>
<dbReference type="InterPro" id="IPR023347">
    <property type="entry name" value="Lysozyme_dom_sf"/>
</dbReference>
<dbReference type="GO" id="GO:0042742">
    <property type="term" value="P:defense response to bacterium"/>
    <property type="evidence" value="ECO:0007669"/>
    <property type="project" value="UniProtKB-KW"/>
</dbReference>
<dbReference type="Proteomes" id="UP001182247">
    <property type="component" value="Unassembled WGS sequence"/>
</dbReference>
<dbReference type="CDD" id="cd16900">
    <property type="entry name" value="endolysin_R21-like"/>
    <property type="match status" value="1"/>
</dbReference>
<comment type="similarity">
    <text evidence="6">Belongs to the glycosyl hydrolase 24 family.</text>
</comment>
<evidence type="ECO:0000256" key="4">
    <source>
        <dbReference type="ARBA" id="ARBA00022801"/>
    </source>
</evidence>
<keyword evidence="4 6" id="KW-0378">Hydrolase</keyword>
<dbReference type="HAMAP" id="MF_04136">
    <property type="entry name" value="SAR_ENDOLYSIN"/>
    <property type="match status" value="1"/>
</dbReference>
<dbReference type="Gene3D" id="1.10.530.40">
    <property type="match status" value="1"/>
</dbReference>
<evidence type="ECO:0000313" key="7">
    <source>
        <dbReference type="EMBL" id="MDS0899012.1"/>
    </source>
</evidence>
<proteinExistence type="inferred from homology"/>
<evidence type="ECO:0000256" key="6">
    <source>
        <dbReference type="RuleBase" id="RU003788"/>
    </source>
</evidence>
<organism evidence="7 8">
    <name type="scientific">Morganella morganii</name>
    <name type="common">Proteus morganii</name>
    <dbReference type="NCBI Taxonomy" id="582"/>
    <lineage>
        <taxon>Bacteria</taxon>
        <taxon>Pseudomonadati</taxon>
        <taxon>Pseudomonadota</taxon>
        <taxon>Gammaproteobacteria</taxon>
        <taxon>Enterobacterales</taxon>
        <taxon>Morganellaceae</taxon>
        <taxon>Morganella</taxon>
    </lineage>
</organism>
<evidence type="ECO:0000256" key="1">
    <source>
        <dbReference type="ARBA" id="ARBA00000632"/>
    </source>
</evidence>
<keyword evidence="2 6" id="KW-0929">Antimicrobial</keyword>
<dbReference type="AlphaFoldDB" id="A0AAE4FF58"/>
<name>A0AAE4FF58_MORMO</name>
<dbReference type="InterPro" id="IPR023346">
    <property type="entry name" value="Lysozyme-like_dom_sf"/>
</dbReference>
<evidence type="ECO:0000256" key="3">
    <source>
        <dbReference type="ARBA" id="ARBA00022638"/>
    </source>
</evidence>
<dbReference type="HAMAP" id="MF_04110">
    <property type="entry name" value="ENDOLYSIN_T4"/>
    <property type="match status" value="1"/>
</dbReference>
<dbReference type="SUPFAM" id="SSF53955">
    <property type="entry name" value="Lysozyme-like"/>
    <property type="match status" value="1"/>
</dbReference>
<dbReference type="PANTHER" id="PTHR38107">
    <property type="match status" value="1"/>
</dbReference>
<keyword evidence="5 6" id="KW-0326">Glycosidase</keyword>
<sequence>MNNRLYKKVMAACAAGAIAGALVLIPALEGVRYEPYQDVAGVWTVCAGIIGSDVIQGKKYTQKECDDLLVKHMQPAIRAVDTLVKVPLNDYQKVSLYSLTYNIGVAAFKKSTLLKKLNSGDQVGACNELRRWIYAGGVKWNGLVTRREIERELCMME</sequence>
<evidence type="ECO:0000256" key="2">
    <source>
        <dbReference type="ARBA" id="ARBA00022529"/>
    </source>
</evidence>
<dbReference type="InterPro" id="IPR043688">
    <property type="entry name" value="SAR_endolysin-like"/>
</dbReference>
<dbReference type="GO" id="GO:0016998">
    <property type="term" value="P:cell wall macromolecule catabolic process"/>
    <property type="evidence" value="ECO:0007669"/>
    <property type="project" value="InterPro"/>
</dbReference>
<dbReference type="PANTHER" id="PTHR38107:SF3">
    <property type="entry name" value="LYSOZYME RRRD-RELATED"/>
    <property type="match status" value="1"/>
</dbReference>
<dbReference type="GO" id="GO:0031640">
    <property type="term" value="P:killing of cells of another organism"/>
    <property type="evidence" value="ECO:0007669"/>
    <property type="project" value="UniProtKB-KW"/>
</dbReference>
<comment type="catalytic activity">
    <reaction evidence="1 6">
        <text>Hydrolysis of (1-&gt;4)-beta-linkages between N-acetylmuramic acid and N-acetyl-D-glucosamine residues in a peptidoglycan and between N-acetyl-D-glucosamine residues in chitodextrins.</text>
        <dbReference type="EC" id="3.2.1.17"/>
    </reaction>
</comment>
<protein>
    <recommendedName>
        <fullName evidence="6">Lysozyme</fullName>
        <ecNumber evidence="6">3.2.1.17</ecNumber>
    </recommendedName>
</protein>
<dbReference type="EC" id="3.2.1.17" evidence="6"/>
<dbReference type="InterPro" id="IPR034690">
    <property type="entry name" value="Endolysin_T4_type"/>
</dbReference>